<gene>
    <name evidence="2" type="ORF">METSCH_D06850</name>
</gene>
<reference evidence="3" key="1">
    <citation type="submission" date="2019-03" db="EMBL/GenBank/DDBJ databases">
        <title>Snf2 controls pulcherriminic acid biosynthesis and connects pigmentation and antifungal activity of the yeast Metschnikowia pulcherrima.</title>
        <authorList>
            <person name="Gore-Lloyd D."/>
            <person name="Sumann I."/>
            <person name="Brachmann A.O."/>
            <person name="Schneeberger K."/>
            <person name="Ortiz-Merino R.A."/>
            <person name="Moreno-Beltran M."/>
            <person name="Schlaefli M."/>
            <person name="Kirner P."/>
            <person name="Santos Kron A."/>
            <person name="Wolfe K.H."/>
            <person name="Piel J."/>
            <person name="Ahrens C.H."/>
            <person name="Henk D."/>
            <person name="Freimoser F.M."/>
        </authorList>
    </citation>
    <scope>NUCLEOTIDE SEQUENCE [LARGE SCALE GENOMIC DNA]</scope>
    <source>
        <strain evidence="3">APC 1.2</strain>
    </source>
</reference>
<name>A0A4P6XQ26_9ASCO</name>
<dbReference type="EMBL" id="CP034459">
    <property type="protein sequence ID" value="QBM89607.1"/>
    <property type="molecule type" value="Genomic_DNA"/>
</dbReference>
<protein>
    <submittedName>
        <fullName evidence="2">Uncharacterized protein</fullName>
    </submittedName>
</protein>
<evidence type="ECO:0000313" key="3">
    <source>
        <dbReference type="Proteomes" id="UP000292447"/>
    </source>
</evidence>
<organism evidence="2 3">
    <name type="scientific">Metschnikowia aff. pulcherrima</name>
    <dbReference type="NCBI Taxonomy" id="2163413"/>
    <lineage>
        <taxon>Eukaryota</taxon>
        <taxon>Fungi</taxon>
        <taxon>Dikarya</taxon>
        <taxon>Ascomycota</taxon>
        <taxon>Saccharomycotina</taxon>
        <taxon>Pichiomycetes</taxon>
        <taxon>Metschnikowiaceae</taxon>
        <taxon>Metschnikowia</taxon>
    </lineage>
</organism>
<feature type="coiled-coil region" evidence="1">
    <location>
        <begin position="196"/>
        <end position="230"/>
    </location>
</feature>
<accession>A0A4P6XQ26</accession>
<evidence type="ECO:0000313" key="2">
    <source>
        <dbReference type="EMBL" id="QBM89607.1"/>
    </source>
</evidence>
<sequence length="267" mass="30452">MLSDLITAPFCKAGLTWLSMVADVPALSIDELCSLGEISKLLCRFLAAPPPVAFDHEISAVKRARKLYGHNTYQVSELLQNQAKALGELVLMHLSEARARGANAMVNARLALIHRLLNFERLAIFMDKEQVLFVMELLIRIGTQTAQGREWARQKFACLPKHQRDAVHLYLEATIEQVNAEDTPLARIEEMRRHVNVQLAQQLMGMEEELRRHRARIAEMLEANKKLRRINNRARGDALLEQVELLQWDLLLIEHVVASNLWTGTRP</sequence>
<keyword evidence="1" id="KW-0175">Coiled coil</keyword>
<proteinExistence type="predicted"/>
<evidence type="ECO:0000256" key="1">
    <source>
        <dbReference type="SAM" id="Coils"/>
    </source>
</evidence>
<dbReference type="Proteomes" id="UP000292447">
    <property type="component" value="Chromosome IV"/>
</dbReference>
<keyword evidence="3" id="KW-1185">Reference proteome</keyword>
<dbReference type="AlphaFoldDB" id="A0A4P6XQ26"/>